<organism evidence="4 5">
    <name type="scientific">Exophiala bonariae</name>
    <dbReference type="NCBI Taxonomy" id="1690606"/>
    <lineage>
        <taxon>Eukaryota</taxon>
        <taxon>Fungi</taxon>
        <taxon>Dikarya</taxon>
        <taxon>Ascomycota</taxon>
        <taxon>Pezizomycotina</taxon>
        <taxon>Eurotiomycetes</taxon>
        <taxon>Chaetothyriomycetidae</taxon>
        <taxon>Chaetothyriales</taxon>
        <taxon>Herpotrichiellaceae</taxon>
        <taxon>Exophiala</taxon>
    </lineage>
</organism>
<dbReference type="RefSeq" id="XP_064702130.1">
    <property type="nucleotide sequence ID" value="XM_064851889.1"/>
</dbReference>
<dbReference type="AlphaFoldDB" id="A0AAV9MXX3"/>
<dbReference type="EMBL" id="JAVRRD010000030">
    <property type="protein sequence ID" value="KAK5046539.1"/>
    <property type="molecule type" value="Genomic_DNA"/>
</dbReference>
<evidence type="ECO:0000313" key="4">
    <source>
        <dbReference type="EMBL" id="KAK5046539.1"/>
    </source>
</evidence>
<name>A0AAV9MXX3_9EURO</name>
<dbReference type="InterPro" id="IPR001296">
    <property type="entry name" value="Glyco_trans_1"/>
</dbReference>
<evidence type="ECO:0000259" key="3">
    <source>
        <dbReference type="Pfam" id="PF13439"/>
    </source>
</evidence>
<dbReference type="Pfam" id="PF13439">
    <property type="entry name" value="Glyco_transf_4"/>
    <property type="match status" value="1"/>
</dbReference>
<dbReference type="Gene3D" id="3.40.50.2000">
    <property type="entry name" value="Glycogen Phosphorylase B"/>
    <property type="match status" value="2"/>
</dbReference>
<comment type="caution">
    <text evidence="4">The sequence shown here is derived from an EMBL/GenBank/DDBJ whole genome shotgun (WGS) entry which is preliminary data.</text>
</comment>
<dbReference type="SUPFAM" id="SSF53756">
    <property type="entry name" value="UDP-Glycosyltransferase/glycogen phosphorylase"/>
    <property type="match status" value="1"/>
</dbReference>
<dbReference type="Proteomes" id="UP001358417">
    <property type="component" value="Unassembled WGS sequence"/>
</dbReference>
<dbReference type="PANTHER" id="PTHR45947">
    <property type="entry name" value="SULFOQUINOVOSYL TRANSFERASE SQD2"/>
    <property type="match status" value="1"/>
</dbReference>
<dbReference type="CDD" id="cd03802">
    <property type="entry name" value="GT4_AviGT4-like"/>
    <property type="match status" value="1"/>
</dbReference>
<evidence type="ECO:0008006" key="6">
    <source>
        <dbReference type="Google" id="ProtNLM"/>
    </source>
</evidence>
<feature type="domain" description="Glycosyltransferase subfamily 4-like N-terminal" evidence="3">
    <location>
        <begin position="18"/>
        <end position="125"/>
    </location>
</feature>
<sequence>MRIAIVAPLFECVPPCQYGGTERVVHFIAEELVRLGHTVTLYAARGSKTSGQLIECWNGTFREHGIGDDAEETRDPYTAQLKLVMSGKTPHDIVHIHHNTHAYHPAVLESIKTIPIVWTDHNAVHNDNKPVIFKSLARLDIGLTALSESHRSTVPDANWLATIHHGLPANMLTPMRVAPTYLAFLGRIAPEKGITSAVRISQGVGLKLKVAAKLDNINQAFYEKEVKPLFATSEVDFIGEISEAEKSPFLSAAIALVFPICWLEPFGLVMIEAMACGCPVVAFRVGSVSEIVDHGVTGFVVDTEEEAIDALRQIKRLDRTRIRQRFEERFTSSIMAKKYVDVYERAIKQANALQEAKALERASAIQVANLRKRPGLLSTDLRSLSFQGSFPLQHLHQPHSTGSASTLLTST</sequence>
<keyword evidence="5" id="KW-1185">Reference proteome</keyword>
<keyword evidence="1" id="KW-0328">Glycosyltransferase</keyword>
<protein>
    <recommendedName>
        <fullName evidence="6">Glycosyl transferase family 1 domain-containing protein</fullName>
    </recommendedName>
</protein>
<dbReference type="GO" id="GO:0016757">
    <property type="term" value="F:glycosyltransferase activity"/>
    <property type="evidence" value="ECO:0007669"/>
    <property type="project" value="UniProtKB-KW"/>
</dbReference>
<dbReference type="InterPro" id="IPR028098">
    <property type="entry name" value="Glyco_trans_4-like_N"/>
</dbReference>
<keyword evidence="1" id="KW-0808">Transferase</keyword>
<evidence type="ECO:0000256" key="1">
    <source>
        <dbReference type="ARBA" id="ARBA00022676"/>
    </source>
</evidence>
<feature type="domain" description="Glycosyl transferase family 1" evidence="2">
    <location>
        <begin position="180"/>
        <end position="323"/>
    </location>
</feature>
<gene>
    <name evidence="4" type="ORF">LTR84_008342</name>
</gene>
<dbReference type="GeneID" id="89976506"/>
<accession>A0AAV9MXX3</accession>
<dbReference type="InterPro" id="IPR050194">
    <property type="entry name" value="Glycosyltransferase_grp1"/>
</dbReference>
<proteinExistence type="predicted"/>
<evidence type="ECO:0000259" key="2">
    <source>
        <dbReference type="Pfam" id="PF00534"/>
    </source>
</evidence>
<dbReference type="Pfam" id="PF00534">
    <property type="entry name" value="Glycos_transf_1"/>
    <property type="match status" value="1"/>
</dbReference>
<dbReference type="PANTHER" id="PTHR45947:SF13">
    <property type="entry name" value="TRANSFERASE"/>
    <property type="match status" value="1"/>
</dbReference>
<reference evidence="4 5" key="1">
    <citation type="submission" date="2023-08" db="EMBL/GenBank/DDBJ databases">
        <title>Black Yeasts Isolated from many extreme environments.</title>
        <authorList>
            <person name="Coleine C."/>
            <person name="Stajich J.E."/>
            <person name="Selbmann L."/>
        </authorList>
    </citation>
    <scope>NUCLEOTIDE SEQUENCE [LARGE SCALE GENOMIC DNA]</scope>
    <source>
        <strain evidence="4 5">CCFEE 5792</strain>
    </source>
</reference>
<evidence type="ECO:0000313" key="5">
    <source>
        <dbReference type="Proteomes" id="UP001358417"/>
    </source>
</evidence>